<evidence type="ECO:0000313" key="5">
    <source>
        <dbReference type="Proteomes" id="UP001301958"/>
    </source>
</evidence>
<dbReference type="EMBL" id="MU865363">
    <property type="protein sequence ID" value="KAK4225583.1"/>
    <property type="molecule type" value="Genomic_DNA"/>
</dbReference>
<keyword evidence="5" id="KW-1185">Reference proteome</keyword>
<evidence type="ECO:0000313" key="4">
    <source>
        <dbReference type="EMBL" id="KAK4225583.1"/>
    </source>
</evidence>
<feature type="region of interest" description="Disordered" evidence="2">
    <location>
        <begin position="139"/>
        <end position="161"/>
    </location>
</feature>
<dbReference type="AlphaFoldDB" id="A0AAN7BLL8"/>
<dbReference type="Proteomes" id="UP001301958">
    <property type="component" value="Unassembled WGS sequence"/>
</dbReference>
<dbReference type="PROSITE" id="PS00028">
    <property type="entry name" value="ZINC_FINGER_C2H2_1"/>
    <property type="match status" value="1"/>
</dbReference>
<evidence type="ECO:0000256" key="1">
    <source>
        <dbReference type="PROSITE-ProRule" id="PRU00042"/>
    </source>
</evidence>
<feature type="region of interest" description="Disordered" evidence="2">
    <location>
        <begin position="1"/>
        <end position="94"/>
    </location>
</feature>
<dbReference type="GO" id="GO:0008270">
    <property type="term" value="F:zinc ion binding"/>
    <property type="evidence" value="ECO:0007669"/>
    <property type="project" value="UniProtKB-KW"/>
</dbReference>
<feature type="domain" description="C2H2-type" evidence="3">
    <location>
        <begin position="101"/>
        <end position="130"/>
    </location>
</feature>
<dbReference type="InterPro" id="IPR036236">
    <property type="entry name" value="Znf_C2H2_sf"/>
</dbReference>
<reference evidence="4" key="2">
    <citation type="submission" date="2023-05" db="EMBL/GenBank/DDBJ databases">
        <authorList>
            <consortium name="Lawrence Berkeley National Laboratory"/>
            <person name="Steindorff A."/>
            <person name="Hensen N."/>
            <person name="Bonometti L."/>
            <person name="Westerberg I."/>
            <person name="Brannstrom I.O."/>
            <person name="Guillou S."/>
            <person name="Cros-Aarteil S."/>
            <person name="Calhoun S."/>
            <person name="Haridas S."/>
            <person name="Kuo A."/>
            <person name="Mondo S."/>
            <person name="Pangilinan J."/>
            <person name="Riley R."/>
            <person name="Labutti K."/>
            <person name="Andreopoulos B."/>
            <person name="Lipzen A."/>
            <person name="Chen C."/>
            <person name="Yanf M."/>
            <person name="Daum C."/>
            <person name="Ng V."/>
            <person name="Clum A."/>
            <person name="Ohm R."/>
            <person name="Martin F."/>
            <person name="Silar P."/>
            <person name="Natvig D."/>
            <person name="Lalanne C."/>
            <person name="Gautier V."/>
            <person name="Ament-Velasquez S.L."/>
            <person name="Kruys A."/>
            <person name="Hutchinson M.I."/>
            <person name="Powell A.J."/>
            <person name="Barry K."/>
            <person name="Miller A.N."/>
            <person name="Grigoriev I.V."/>
            <person name="Debuchy R."/>
            <person name="Gladieux P."/>
            <person name="Thoren M.H."/>
            <person name="Johannesson H."/>
        </authorList>
    </citation>
    <scope>NUCLEOTIDE SEQUENCE</scope>
    <source>
        <strain evidence="4">CBS 990.96</strain>
    </source>
</reference>
<keyword evidence="1" id="KW-0862">Zinc</keyword>
<dbReference type="SUPFAM" id="SSF57667">
    <property type="entry name" value="beta-beta-alpha zinc fingers"/>
    <property type="match status" value="1"/>
</dbReference>
<feature type="compositionally biased region" description="Basic residues" evidence="2">
    <location>
        <begin position="77"/>
        <end position="89"/>
    </location>
</feature>
<name>A0AAN7BLL8_9PEZI</name>
<feature type="compositionally biased region" description="Polar residues" evidence="2">
    <location>
        <begin position="23"/>
        <end position="39"/>
    </location>
</feature>
<keyword evidence="1" id="KW-0863">Zinc-finger</keyword>
<accession>A0AAN7BLL8</accession>
<protein>
    <recommendedName>
        <fullName evidence="3">C2H2-type domain-containing protein</fullName>
    </recommendedName>
</protein>
<keyword evidence="1" id="KW-0479">Metal-binding</keyword>
<gene>
    <name evidence="4" type="ORF">QBC38DRAFT_482474</name>
</gene>
<organism evidence="4 5">
    <name type="scientific">Podospora fimiseda</name>
    <dbReference type="NCBI Taxonomy" id="252190"/>
    <lineage>
        <taxon>Eukaryota</taxon>
        <taxon>Fungi</taxon>
        <taxon>Dikarya</taxon>
        <taxon>Ascomycota</taxon>
        <taxon>Pezizomycotina</taxon>
        <taxon>Sordariomycetes</taxon>
        <taxon>Sordariomycetidae</taxon>
        <taxon>Sordariales</taxon>
        <taxon>Podosporaceae</taxon>
        <taxon>Podospora</taxon>
    </lineage>
</organism>
<reference evidence="4" key="1">
    <citation type="journal article" date="2023" name="Mol. Phylogenet. Evol.">
        <title>Genome-scale phylogeny and comparative genomics of the fungal order Sordariales.</title>
        <authorList>
            <person name="Hensen N."/>
            <person name="Bonometti L."/>
            <person name="Westerberg I."/>
            <person name="Brannstrom I.O."/>
            <person name="Guillou S."/>
            <person name="Cros-Aarteil S."/>
            <person name="Calhoun S."/>
            <person name="Haridas S."/>
            <person name="Kuo A."/>
            <person name="Mondo S."/>
            <person name="Pangilinan J."/>
            <person name="Riley R."/>
            <person name="LaButti K."/>
            <person name="Andreopoulos B."/>
            <person name="Lipzen A."/>
            <person name="Chen C."/>
            <person name="Yan M."/>
            <person name="Daum C."/>
            <person name="Ng V."/>
            <person name="Clum A."/>
            <person name="Steindorff A."/>
            <person name="Ohm R.A."/>
            <person name="Martin F."/>
            <person name="Silar P."/>
            <person name="Natvig D.O."/>
            <person name="Lalanne C."/>
            <person name="Gautier V."/>
            <person name="Ament-Velasquez S.L."/>
            <person name="Kruys A."/>
            <person name="Hutchinson M.I."/>
            <person name="Powell A.J."/>
            <person name="Barry K."/>
            <person name="Miller A.N."/>
            <person name="Grigoriev I.V."/>
            <person name="Debuchy R."/>
            <person name="Gladieux P."/>
            <person name="Hiltunen Thoren M."/>
            <person name="Johannesson H."/>
        </authorList>
    </citation>
    <scope>NUCLEOTIDE SEQUENCE</scope>
    <source>
        <strain evidence="4">CBS 990.96</strain>
    </source>
</reference>
<comment type="caution">
    <text evidence="4">The sequence shown here is derived from an EMBL/GenBank/DDBJ whole genome shotgun (WGS) entry which is preliminary data.</text>
</comment>
<sequence>MNSRKDSWDSTSTIIGPAVSEYQPHSSVKQPTSRQVTDQPDSKYRPKSRKGGSRLQLPSICIPCNFEPKKGPDQRKKMERHMKTARHREKVGEEEKNLEEYLCEMCQRIYNRRDNFRQHQKACRHRSLKIELANEDEEFELENQETTSRRTSAAYGHDDAHGDASGRLGRCLAMDEGEGIFSMSSF</sequence>
<feature type="compositionally biased region" description="Basic and acidic residues" evidence="2">
    <location>
        <begin position="67"/>
        <end position="76"/>
    </location>
</feature>
<evidence type="ECO:0000259" key="3">
    <source>
        <dbReference type="PROSITE" id="PS50157"/>
    </source>
</evidence>
<proteinExistence type="predicted"/>
<dbReference type="InterPro" id="IPR013087">
    <property type="entry name" value="Znf_C2H2_type"/>
</dbReference>
<dbReference type="PROSITE" id="PS50157">
    <property type="entry name" value="ZINC_FINGER_C2H2_2"/>
    <property type="match status" value="1"/>
</dbReference>
<evidence type="ECO:0000256" key="2">
    <source>
        <dbReference type="SAM" id="MobiDB-lite"/>
    </source>
</evidence>